<dbReference type="SUPFAM" id="SSF55781">
    <property type="entry name" value="GAF domain-like"/>
    <property type="match status" value="2"/>
</dbReference>
<dbReference type="SUPFAM" id="SSF55874">
    <property type="entry name" value="ATPase domain of HSP90 chaperone/DNA topoisomerase II/histidine kinase"/>
    <property type="match status" value="1"/>
</dbReference>
<evidence type="ECO:0000313" key="9">
    <source>
        <dbReference type="Proteomes" id="UP000219453"/>
    </source>
</evidence>
<dbReference type="InterPro" id="IPR005467">
    <property type="entry name" value="His_kinase_dom"/>
</dbReference>
<dbReference type="InterPro" id="IPR036097">
    <property type="entry name" value="HisK_dim/P_sf"/>
</dbReference>
<feature type="domain" description="PAS" evidence="6">
    <location>
        <begin position="679"/>
        <end position="753"/>
    </location>
</feature>
<reference evidence="8 9" key="1">
    <citation type="submission" date="2017-09" db="EMBL/GenBank/DDBJ databases">
        <authorList>
            <person name="Ehlers B."/>
            <person name="Leendertz F.H."/>
        </authorList>
    </citation>
    <scope>NUCLEOTIDE SEQUENCE [LARGE SCALE GENOMIC DNA]</scope>
    <source>
        <strain evidence="8 9">DSM 27208</strain>
    </source>
</reference>
<dbReference type="SMART" id="SM00387">
    <property type="entry name" value="HATPase_c"/>
    <property type="match status" value="1"/>
</dbReference>
<dbReference type="CDD" id="cd00130">
    <property type="entry name" value="PAS"/>
    <property type="match status" value="3"/>
</dbReference>
<name>A0A285P8E8_NATPI</name>
<evidence type="ECO:0000259" key="7">
    <source>
        <dbReference type="PROSITE" id="PS50113"/>
    </source>
</evidence>
<dbReference type="SUPFAM" id="SSF47384">
    <property type="entry name" value="Homodimeric domain of signal transducing histidine kinase"/>
    <property type="match status" value="1"/>
</dbReference>
<dbReference type="PROSITE" id="PS50110">
    <property type="entry name" value="RESPONSE_REGULATORY"/>
    <property type="match status" value="1"/>
</dbReference>
<dbReference type="PANTHER" id="PTHR44757:SF2">
    <property type="entry name" value="BIOFILM ARCHITECTURE MAINTENANCE PROTEIN MBAA"/>
    <property type="match status" value="1"/>
</dbReference>
<keyword evidence="1" id="KW-0808">Transferase</keyword>
<dbReference type="InterPro" id="IPR013767">
    <property type="entry name" value="PAS_fold"/>
</dbReference>
<dbReference type="InterPro" id="IPR004358">
    <property type="entry name" value="Sig_transdc_His_kin-like_C"/>
</dbReference>
<dbReference type="Pfam" id="PF08448">
    <property type="entry name" value="PAS_4"/>
    <property type="match status" value="1"/>
</dbReference>
<dbReference type="InterPro" id="IPR036890">
    <property type="entry name" value="HATPase_C_sf"/>
</dbReference>
<dbReference type="InterPro" id="IPR011006">
    <property type="entry name" value="CheY-like_superfamily"/>
</dbReference>
<dbReference type="CDD" id="cd00075">
    <property type="entry name" value="HATPase"/>
    <property type="match status" value="1"/>
</dbReference>
<evidence type="ECO:0000259" key="5">
    <source>
        <dbReference type="PROSITE" id="PS50110"/>
    </source>
</evidence>
<organism evidence="8 9">
    <name type="scientific">Natronoarchaeum philippinense</name>
    <dbReference type="NCBI Taxonomy" id="558529"/>
    <lineage>
        <taxon>Archaea</taxon>
        <taxon>Methanobacteriati</taxon>
        <taxon>Methanobacteriota</taxon>
        <taxon>Stenosarchaea group</taxon>
        <taxon>Halobacteria</taxon>
        <taxon>Halobacteriales</taxon>
        <taxon>Natronoarchaeaceae</taxon>
    </lineage>
</organism>
<dbReference type="InterPro" id="IPR001789">
    <property type="entry name" value="Sig_transdc_resp-reg_receiver"/>
</dbReference>
<evidence type="ECO:0000256" key="1">
    <source>
        <dbReference type="ARBA" id="ARBA00022679"/>
    </source>
</evidence>
<dbReference type="EMBL" id="OBEJ01000007">
    <property type="protein sequence ID" value="SNZ17994.1"/>
    <property type="molecule type" value="Genomic_DNA"/>
</dbReference>
<protein>
    <submittedName>
        <fullName evidence="8">PAS domain S-box-containing protein</fullName>
    </submittedName>
</protein>
<dbReference type="Pfam" id="PF02518">
    <property type="entry name" value="HATPase_c"/>
    <property type="match status" value="1"/>
</dbReference>
<dbReference type="SMART" id="SM00091">
    <property type="entry name" value="PAS"/>
    <property type="match status" value="3"/>
</dbReference>
<dbReference type="InterPro" id="IPR003594">
    <property type="entry name" value="HATPase_dom"/>
</dbReference>
<dbReference type="SMART" id="SM00448">
    <property type="entry name" value="REC"/>
    <property type="match status" value="1"/>
</dbReference>
<dbReference type="InterPro" id="IPR001610">
    <property type="entry name" value="PAC"/>
</dbReference>
<dbReference type="InterPro" id="IPR003018">
    <property type="entry name" value="GAF"/>
</dbReference>
<evidence type="ECO:0000259" key="4">
    <source>
        <dbReference type="PROSITE" id="PS50109"/>
    </source>
</evidence>
<evidence type="ECO:0000256" key="2">
    <source>
        <dbReference type="ARBA" id="ARBA00022777"/>
    </source>
</evidence>
<keyword evidence="2" id="KW-0418">Kinase</keyword>
<dbReference type="Pfam" id="PF13185">
    <property type="entry name" value="GAF_2"/>
    <property type="match status" value="1"/>
</dbReference>
<feature type="domain" description="PAS" evidence="6">
    <location>
        <begin position="133"/>
        <end position="203"/>
    </location>
</feature>
<dbReference type="InterPro" id="IPR013656">
    <property type="entry name" value="PAS_4"/>
</dbReference>
<dbReference type="InterPro" id="IPR029016">
    <property type="entry name" value="GAF-like_dom_sf"/>
</dbReference>
<dbReference type="Proteomes" id="UP000219453">
    <property type="component" value="Unassembled WGS sequence"/>
</dbReference>
<dbReference type="InterPro" id="IPR000014">
    <property type="entry name" value="PAS"/>
</dbReference>
<dbReference type="AlphaFoldDB" id="A0A285P8E8"/>
<dbReference type="PRINTS" id="PR00344">
    <property type="entry name" value="BCTRLSENSOR"/>
</dbReference>
<proteinExistence type="predicted"/>
<dbReference type="InterPro" id="IPR035965">
    <property type="entry name" value="PAS-like_dom_sf"/>
</dbReference>
<evidence type="ECO:0000313" key="8">
    <source>
        <dbReference type="EMBL" id="SNZ17994.1"/>
    </source>
</evidence>
<dbReference type="PROSITE" id="PS50109">
    <property type="entry name" value="HIS_KIN"/>
    <property type="match status" value="1"/>
</dbReference>
<comment type="caution">
    <text evidence="3">Lacks conserved residue(s) required for the propagation of feature annotation.</text>
</comment>
<dbReference type="GO" id="GO:0006355">
    <property type="term" value="P:regulation of DNA-templated transcription"/>
    <property type="evidence" value="ECO:0007669"/>
    <property type="project" value="InterPro"/>
</dbReference>
<dbReference type="SMART" id="SM00065">
    <property type="entry name" value="GAF"/>
    <property type="match status" value="2"/>
</dbReference>
<dbReference type="Pfam" id="PF00989">
    <property type="entry name" value="PAS"/>
    <property type="match status" value="1"/>
</dbReference>
<dbReference type="Pfam" id="PF00072">
    <property type="entry name" value="Response_reg"/>
    <property type="match status" value="1"/>
</dbReference>
<dbReference type="Gene3D" id="3.30.565.10">
    <property type="entry name" value="Histidine kinase-like ATPase, C-terminal domain"/>
    <property type="match status" value="1"/>
</dbReference>
<dbReference type="InterPro" id="IPR000700">
    <property type="entry name" value="PAS-assoc_C"/>
</dbReference>
<evidence type="ECO:0000256" key="3">
    <source>
        <dbReference type="PROSITE-ProRule" id="PRU00169"/>
    </source>
</evidence>
<accession>A0A285P8E8</accession>
<feature type="domain" description="PAS" evidence="6">
    <location>
        <begin position="398"/>
        <end position="468"/>
    </location>
</feature>
<feature type="domain" description="Response regulatory" evidence="5">
    <location>
        <begin position="6"/>
        <end position="118"/>
    </location>
</feature>
<dbReference type="Pfam" id="PF13426">
    <property type="entry name" value="PAS_9"/>
    <property type="match status" value="1"/>
</dbReference>
<keyword evidence="9" id="KW-1185">Reference proteome</keyword>
<dbReference type="InterPro" id="IPR052155">
    <property type="entry name" value="Biofilm_reg_signaling"/>
</dbReference>
<dbReference type="CDD" id="cd00156">
    <property type="entry name" value="REC"/>
    <property type="match status" value="1"/>
</dbReference>
<dbReference type="GO" id="GO:0000155">
    <property type="term" value="F:phosphorelay sensor kinase activity"/>
    <property type="evidence" value="ECO:0007669"/>
    <property type="project" value="InterPro"/>
</dbReference>
<dbReference type="SUPFAM" id="SSF52172">
    <property type="entry name" value="CheY-like"/>
    <property type="match status" value="1"/>
</dbReference>
<dbReference type="SUPFAM" id="SSF55785">
    <property type="entry name" value="PYP-like sensor domain (PAS domain)"/>
    <property type="match status" value="3"/>
</dbReference>
<dbReference type="Gene3D" id="3.30.450.40">
    <property type="match status" value="2"/>
</dbReference>
<gene>
    <name evidence="8" type="ORF">SAMN06269185_3192</name>
</gene>
<dbReference type="PANTHER" id="PTHR44757">
    <property type="entry name" value="DIGUANYLATE CYCLASE DGCP"/>
    <property type="match status" value="1"/>
</dbReference>
<evidence type="ECO:0000259" key="6">
    <source>
        <dbReference type="PROSITE" id="PS50112"/>
    </source>
</evidence>
<feature type="domain" description="Histidine kinase" evidence="4">
    <location>
        <begin position="809"/>
        <end position="1015"/>
    </location>
</feature>
<dbReference type="PROSITE" id="PS50112">
    <property type="entry name" value="PAS"/>
    <property type="match status" value="3"/>
</dbReference>
<sequence>MSGATTILCVDDDETARSQLSALLTEAGYAVATASDAAAAVEAVAERTIDAVVAAHALPDADGLDLLERLDATGVPVVLCPRSGDERLAGRAMAAGAAGYVPRSDADAVLIDRLRDVLCDDRTARSQRAIGGEQNRLSLLIDQSPLAIIEWTPEFTVAGWNPAAEELFGYTESAAMGQPGHDLLVPESERETVEAVRQELLDGDGEVTHVVNENETRDGDRITCEWHNTPLVDDGEVVGALSFVRDVTDRTQRAAALESLQEMSRDLIGADSRQDVAATVAAAAPDIVHYPMTTFRLYDADGDALDCVECLADDESLIRDAASLRDAFETGQQVVYEDTTDCEDVGAASLLVQPLGDHGLIAFHAETPDAFDETDRYLATVVGAAAETALDRAERKRELERRETLLDAVGDGLYALDSEGRYTAVNDTVVEMSGYDREELLGEHVSTLMSTEDVERGTANLRELIAAADVDVASYEITLVAKDGEEIPCEVNMSLHPDDVSDGSVGSVRDISRRKGMERKLRERKRKIESVHRAATRLEGCRDAETIFDVAVDAVREVLDIDACTIQTVDGAASRRFADADSPLDDEIAPDGRIDRRAYDRSRRADETVVIDDLREHRDDAGSARALLSVPVGGVGVFQAASTTPAAFDDEDAELAELLVSHVANAVERVRFETELREERDRFAALFENVPDPVVSTRAVDGPPIVIDVNPAFERVFGYDADRLRGEPLDEVIVPPEDRDRAAELDARGARGELVETEVRRQTATGLRDFLLTVVPVEVGEENAMTYGVYTDITERKRQQKRVEVLNRVLRHDLRNGMNIVKGCAEMLADRADDDEYASTIQERADELIALAEKTRAVERTLARDDADPGSVDVAAAADEIAARVDDEFDDVDLSVTAPENAYALADSMLRTAIYHVVENAIVHNDSDVPTVDVDVTLDDRSEHVRIAVSDDGPGIPDEERALLAEDREITQLRHASGLGLWLVNWVVTQSGGQLSFDEASTGGARVVLEVPRARVEQRPV</sequence>
<dbReference type="Gene3D" id="3.40.50.2300">
    <property type="match status" value="1"/>
</dbReference>
<dbReference type="Gene3D" id="3.30.450.20">
    <property type="entry name" value="PAS domain"/>
    <property type="match status" value="3"/>
</dbReference>
<feature type="domain" description="PAC" evidence="7">
    <location>
        <begin position="473"/>
        <end position="523"/>
    </location>
</feature>
<dbReference type="PROSITE" id="PS50113">
    <property type="entry name" value="PAC"/>
    <property type="match status" value="1"/>
</dbReference>
<dbReference type="SMART" id="SM00086">
    <property type="entry name" value="PAC"/>
    <property type="match status" value="3"/>
</dbReference>
<dbReference type="NCBIfam" id="TIGR00229">
    <property type="entry name" value="sensory_box"/>
    <property type="match status" value="3"/>
</dbReference>